<dbReference type="SUPFAM" id="SSF81606">
    <property type="entry name" value="PP2C-like"/>
    <property type="match status" value="1"/>
</dbReference>
<reference evidence="4 5" key="1">
    <citation type="submission" date="2018-11" db="EMBL/GenBank/DDBJ databases">
        <authorList>
            <person name="Li F."/>
        </authorList>
    </citation>
    <scope>NUCLEOTIDE SEQUENCE [LARGE SCALE GENOMIC DNA]</scope>
    <source>
        <strain evidence="4 5">Gsoil 818</strain>
    </source>
</reference>
<dbReference type="InterPro" id="IPR000700">
    <property type="entry name" value="PAS-assoc_C"/>
</dbReference>
<dbReference type="InterPro" id="IPR036457">
    <property type="entry name" value="PPM-type-like_dom_sf"/>
</dbReference>
<dbReference type="Gene3D" id="3.60.40.10">
    <property type="entry name" value="PPM-type phosphatase domain"/>
    <property type="match status" value="1"/>
</dbReference>
<evidence type="ECO:0000259" key="3">
    <source>
        <dbReference type="PROSITE" id="PS50113"/>
    </source>
</evidence>
<dbReference type="PANTHER" id="PTHR43156">
    <property type="entry name" value="STAGE II SPORULATION PROTEIN E-RELATED"/>
    <property type="match status" value="1"/>
</dbReference>
<keyword evidence="4" id="KW-0808">Transferase</keyword>
<proteinExistence type="predicted"/>
<evidence type="ECO:0000313" key="4">
    <source>
        <dbReference type="EMBL" id="RNM14189.1"/>
    </source>
</evidence>
<evidence type="ECO:0000256" key="2">
    <source>
        <dbReference type="SAM" id="Coils"/>
    </source>
</evidence>
<keyword evidence="2" id="KW-0175">Coiled coil</keyword>
<gene>
    <name evidence="4" type="ORF">EFL26_14805</name>
</gene>
<feature type="coiled-coil region" evidence="2">
    <location>
        <begin position="94"/>
        <end position="121"/>
    </location>
</feature>
<accession>A0A3N0GP32</accession>
<keyword evidence="5" id="KW-1185">Reference proteome</keyword>
<comment type="caution">
    <text evidence="4">The sequence shown here is derived from an EMBL/GenBank/DDBJ whole genome shotgun (WGS) entry which is preliminary data.</text>
</comment>
<dbReference type="InterPro" id="IPR052016">
    <property type="entry name" value="Bact_Sigma-Reg"/>
</dbReference>
<organism evidence="4 5">
    <name type="scientific">Nocardioides pocheonensis</name>
    <dbReference type="NCBI Taxonomy" id="661485"/>
    <lineage>
        <taxon>Bacteria</taxon>
        <taxon>Bacillati</taxon>
        <taxon>Actinomycetota</taxon>
        <taxon>Actinomycetes</taxon>
        <taxon>Propionibacteriales</taxon>
        <taxon>Nocardioidaceae</taxon>
        <taxon>Nocardioides</taxon>
    </lineage>
</organism>
<dbReference type="Pfam" id="PF07228">
    <property type="entry name" value="SpoIIE"/>
    <property type="match status" value="1"/>
</dbReference>
<dbReference type="PANTHER" id="PTHR43156:SF2">
    <property type="entry name" value="STAGE II SPORULATION PROTEIN E"/>
    <property type="match status" value="1"/>
</dbReference>
<dbReference type="Gene3D" id="3.30.450.20">
    <property type="entry name" value="PAS domain"/>
    <property type="match status" value="1"/>
</dbReference>
<dbReference type="EMBL" id="RJSF01000040">
    <property type="protein sequence ID" value="RNM14189.1"/>
    <property type="molecule type" value="Genomic_DNA"/>
</dbReference>
<dbReference type="OrthoDB" id="5241041at2"/>
<name>A0A3N0GP32_9ACTN</name>
<dbReference type="SMART" id="SM00331">
    <property type="entry name" value="PP2C_SIG"/>
    <property type="match status" value="1"/>
</dbReference>
<dbReference type="InterPro" id="IPR001932">
    <property type="entry name" value="PPM-type_phosphatase-like_dom"/>
</dbReference>
<dbReference type="GO" id="GO:0016301">
    <property type="term" value="F:kinase activity"/>
    <property type="evidence" value="ECO:0007669"/>
    <property type="project" value="UniProtKB-KW"/>
</dbReference>
<dbReference type="PROSITE" id="PS50113">
    <property type="entry name" value="PAC"/>
    <property type="match status" value="1"/>
</dbReference>
<dbReference type="InterPro" id="IPR035965">
    <property type="entry name" value="PAS-like_dom_sf"/>
</dbReference>
<dbReference type="SUPFAM" id="SSF55785">
    <property type="entry name" value="PYP-like sensor domain (PAS domain)"/>
    <property type="match status" value="1"/>
</dbReference>
<keyword evidence="4" id="KW-0418">Kinase</keyword>
<dbReference type="AlphaFoldDB" id="A0A3N0GP32"/>
<sequence>MKANATFLTWTGHESRDVVGQVRFIDLLAAGSKLFHETHFRPLLLLDGQVSEVALELLRHDGSRLPVLVNAVLDRAEDGAPGITRVAVFDATERRRYERELLAAKKRAEDAEKRMTLLARTLQETLMPPRNPWIDGLDIATAYRPAGTGDEIGGDFYDVFAVSASDWVVTIGDVAGKGVEAAAVATLVRHTIRALAISETSPATILSQLNQVVLDHPSERFCTAAVLRLRRIGDWWDVAMAAGGHPPAIVLDTDKVPRVVGEPGHLVGAFPSVAYEDIRFELRPGTTVLLYTDGVTDGRRGSELYGEERLMRLLHESVDTAEPLIGRVLDDVLAFQGQEPRDDIALVALQVPPLPD</sequence>
<protein>
    <submittedName>
        <fullName evidence="4">Histidine kinase</fullName>
    </submittedName>
</protein>
<dbReference type="Proteomes" id="UP000279994">
    <property type="component" value="Unassembled WGS sequence"/>
</dbReference>
<evidence type="ECO:0000313" key="5">
    <source>
        <dbReference type="Proteomes" id="UP000279994"/>
    </source>
</evidence>
<dbReference type="GO" id="GO:0016791">
    <property type="term" value="F:phosphatase activity"/>
    <property type="evidence" value="ECO:0007669"/>
    <property type="project" value="TreeGrafter"/>
</dbReference>
<keyword evidence="1" id="KW-0378">Hydrolase</keyword>
<evidence type="ECO:0000256" key="1">
    <source>
        <dbReference type="ARBA" id="ARBA00022801"/>
    </source>
</evidence>
<feature type="domain" description="PAC" evidence="3">
    <location>
        <begin position="51"/>
        <end position="103"/>
    </location>
</feature>